<feature type="region of interest" description="Disordered" evidence="3">
    <location>
        <begin position="1"/>
        <end position="20"/>
    </location>
</feature>
<dbReference type="GO" id="GO:0006351">
    <property type="term" value="P:DNA-templated transcription"/>
    <property type="evidence" value="ECO:0007669"/>
    <property type="project" value="InterPro"/>
</dbReference>
<dbReference type="PANTHER" id="PTHR31001:SF57">
    <property type="entry name" value="ZN(II)2CYS6 TRANSCRIPTION FACTOR (EUROFUNG)"/>
    <property type="match status" value="1"/>
</dbReference>
<dbReference type="PANTHER" id="PTHR31001">
    <property type="entry name" value="UNCHARACTERIZED TRANSCRIPTIONAL REGULATORY PROTEIN"/>
    <property type="match status" value="1"/>
</dbReference>
<dbReference type="AlphaFoldDB" id="A0A4S8ZR88"/>
<sequence length="666" mass="75783">MESLIRQLERQAGTPDTNPRLSAETALVSCTPQDQEQLQTDDTKNEHNLGRLLIQDSRSCYVSNIFWANLGDQIEELRDLLHEPAYNDDDEDDYPNDQILMNQSVTMGSNASIMGFRSLSHSLRAYHPSLSQAVALFGVFQQNVVPVVHIFHMPTLDHIFWDTLASLDQLDKDKEALMFAIYYSTVISIDSDQCLRIMGLSRPQALRNLLFATQQALARANLLSTQSMAVLQAAVLFLSALRNEDDSSTVWSLTSLVYHLARAMGLHRDGSSFGLMPLEVELRRRLWWHVCLLDVRSSEYQGCEPIVQGSSFDTKLPLNINDRDLTAEVMDPPKEREEATEMTFCLIRCESIRVVWKISYNPTNSSVPGQIPELSYQERLKLVEDLQQRLDERYVQRCDTTQPLLLAAATVARLITARTWLVVHYPLTRQPHQNIIPSKTLWQRLFEKSVEILQLSLQLSTNKDIAKWAWHSRTHVQWHAIALVLSMICSQPPSSACDQAWECVTAIYDRWNIKEDDKKGALWRPIKRLMAKARYIRDMQELTRSKTTHHGRSGHDALIRPVDLLQTGTVEPSSVFQSSSMKMPPVSTGNEPFSGTHLNNMDPQSTNWLTDQSINTIINRQDTMGLGSLWNSNEANAFPQGMPYTTTGCEIDLENLDLDLMELGWI</sequence>
<organism evidence="5 6">
    <name type="scientific">Aureobasidium pullulans</name>
    <name type="common">Black yeast</name>
    <name type="synonym">Pullularia pullulans</name>
    <dbReference type="NCBI Taxonomy" id="5580"/>
    <lineage>
        <taxon>Eukaryota</taxon>
        <taxon>Fungi</taxon>
        <taxon>Dikarya</taxon>
        <taxon>Ascomycota</taxon>
        <taxon>Pezizomycotina</taxon>
        <taxon>Dothideomycetes</taxon>
        <taxon>Dothideomycetidae</taxon>
        <taxon>Dothideales</taxon>
        <taxon>Saccotheciaceae</taxon>
        <taxon>Aureobasidium</taxon>
    </lineage>
</organism>
<dbReference type="GO" id="GO:0003677">
    <property type="term" value="F:DNA binding"/>
    <property type="evidence" value="ECO:0007669"/>
    <property type="project" value="InterPro"/>
</dbReference>
<comment type="subcellular location">
    <subcellularLocation>
        <location evidence="1">Nucleus</location>
    </subcellularLocation>
</comment>
<keyword evidence="2" id="KW-0539">Nucleus</keyword>
<dbReference type="GO" id="GO:0008270">
    <property type="term" value="F:zinc ion binding"/>
    <property type="evidence" value="ECO:0007669"/>
    <property type="project" value="InterPro"/>
</dbReference>
<evidence type="ECO:0000256" key="1">
    <source>
        <dbReference type="ARBA" id="ARBA00004123"/>
    </source>
</evidence>
<evidence type="ECO:0000256" key="2">
    <source>
        <dbReference type="ARBA" id="ARBA00023242"/>
    </source>
</evidence>
<comment type="caution">
    <text evidence="5">The sequence shown here is derived from an EMBL/GenBank/DDBJ whole genome shotgun (WGS) entry which is preliminary data.</text>
</comment>
<dbReference type="Proteomes" id="UP000308802">
    <property type="component" value="Unassembled WGS sequence"/>
</dbReference>
<evidence type="ECO:0000313" key="5">
    <source>
        <dbReference type="EMBL" id="THW68775.1"/>
    </source>
</evidence>
<evidence type="ECO:0000259" key="4">
    <source>
        <dbReference type="SMART" id="SM00906"/>
    </source>
</evidence>
<evidence type="ECO:0000256" key="3">
    <source>
        <dbReference type="SAM" id="MobiDB-lite"/>
    </source>
</evidence>
<dbReference type="InterPro" id="IPR050613">
    <property type="entry name" value="Sec_Metabolite_Reg"/>
</dbReference>
<accession>A0A4S8ZR88</accession>
<name>A0A4S8ZR88_AURPU</name>
<feature type="domain" description="Xylanolytic transcriptional activator regulatory" evidence="4">
    <location>
        <begin position="250"/>
        <end position="323"/>
    </location>
</feature>
<gene>
    <name evidence="5" type="ORF">D6D19_08766</name>
</gene>
<dbReference type="Pfam" id="PF04082">
    <property type="entry name" value="Fungal_trans"/>
    <property type="match status" value="1"/>
</dbReference>
<dbReference type="CDD" id="cd12148">
    <property type="entry name" value="fungal_TF_MHR"/>
    <property type="match status" value="1"/>
</dbReference>
<evidence type="ECO:0000313" key="6">
    <source>
        <dbReference type="Proteomes" id="UP000308802"/>
    </source>
</evidence>
<reference evidence="5 6" key="1">
    <citation type="submission" date="2018-10" db="EMBL/GenBank/DDBJ databases">
        <title>Fifty Aureobasidium pullulans genomes reveal a recombining polyextremotolerant generalist.</title>
        <authorList>
            <person name="Gostincar C."/>
            <person name="Turk M."/>
            <person name="Zajc J."/>
            <person name="Gunde-Cimerman N."/>
        </authorList>
    </citation>
    <scope>NUCLEOTIDE SEQUENCE [LARGE SCALE GENOMIC DNA]</scope>
    <source>
        <strain evidence="5 6">EXF-10659</strain>
    </source>
</reference>
<proteinExistence type="predicted"/>
<dbReference type="GO" id="GO:0005634">
    <property type="term" value="C:nucleus"/>
    <property type="evidence" value="ECO:0007669"/>
    <property type="project" value="UniProtKB-SubCell"/>
</dbReference>
<protein>
    <recommendedName>
        <fullName evidence="4">Xylanolytic transcriptional activator regulatory domain-containing protein</fullName>
    </recommendedName>
</protein>
<dbReference type="SMART" id="SM00906">
    <property type="entry name" value="Fungal_trans"/>
    <property type="match status" value="1"/>
</dbReference>
<dbReference type="InterPro" id="IPR007219">
    <property type="entry name" value="XnlR_reg_dom"/>
</dbReference>
<dbReference type="EMBL" id="QZAO01000429">
    <property type="protein sequence ID" value="THW68775.1"/>
    <property type="molecule type" value="Genomic_DNA"/>
</dbReference>